<gene>
    <name evidence="1" type="ORF">NDU88_001282</name>
</gene>
<protein>
    <submittedName>
        <fullName evidence="1">Uncharacterized protein</fullName>
    </submittedName>
</protein>
<dbReference type="EMBL" id="JANPWB010000004">
    <property type="protein sequence ID" value="KAJ1191969.1"/>
    <property type="molecule type" value="Genomic_DNA"/>
</dbReference>
<feature type="non-terminal residue" evidence="1">
    <location>
        <position position="52"/>
    </location>
</feature>
<reference evidence="1" key="1">
    <citation type="journal article" date="2022" name="bioRxiv">
        <title>Sequencing and chromosome-scale assembly of the giantPleurodeles waltlgenome.</title>
        <authorList>
            <person name="Brown T."/>
            <person name="Elewa A."/>
            <person name="Iarovenko S."/>
            <person name="Subramanian E."/>
            <person name="Araus A.J."/>
            <person name="Petzold A."/>
            <person name="Susuki M."/>
            <person name="Suzuki K.-i.T."/>
            <person name="Hayashi T."/>
            <person name="Toyoda A."/>
            <person name="Oliveira C."/>
            <person name="Osipova E."/>
            <person name="Leigh N.D."/>
            <person name="Simon A."/>
            <person name="Yun M.H."/>
        </authorList>
    </citation>
    <scope>NUCLEOTIDE SEQUENCE</scope>
    <source>
        <strain evidence="1">20211129_DDA</strain>
        <tissue evidence="1">Liver</tissue>
    </source>
</reference>
<dbReference type="AlphaFoldDB" id="A0AAV7UU85"/>
<proteinExistence type="predicted"/>
<evidence type="ECO:0000313" key="2">
    <source>
        <dbReference type="Proteomes" id="UP001066276"/>
    </source>
</evidence>
<dbReference type="Proteomes" id="UP001066276">
    <property type="component" value="Chromosome 2_2"/>
</dbReference>
<sequence>HPISILPCQVKGDTMQHTVGHVGDLWPAEESFPMPAREWGTLQYSPETTCKI</sequence>
<keyword evidence="2" id="KW-1185">Reference proteome</keyword>
<comment type="caution">
    <text evidence="1">The sequence shown here is derived from an EMBL/GenBank/DDBJ whole genome shotgun (WGS) entry which is preliminary data.</text>
</comment>
<organism evidence="1 2">
    <name type="scientific">Pleurodeles waltl</name>
    <name type="common">Iberian ribbed newt</name>
    <dbReference type="NCBI Taxonomy" id="8319"/>
    <lineage>
        <taxon>Eukaryota</taxon>
        <taxon>Metazoa</taxon>
        <taxon>Chordata</taxon>
        <taxon>Craniata</taxon>
        <taxon>Vertebrata</taxon>
        <taxon>Euteleostomi</taxon>
        <taxon>Amphibia</taxon>
        <taxon>Batrachia</taxon>
        <taxon>Caudata</taxon>
        <taxon>Salamandroidea</taxon>
        <taxon>Salamandridae</taxon>
        <taxon>Pleurodelinae</taxon>
        <taxon>Pleurodeles</taxon>
    </lineage>
</organism>
<feature type="non-terminal residue" evidence="1">
    <location>
        <position position="1"/>
    </location>
</feature>
<accession>A0AAV7UU85</accession>
<evidence type="ECO:0000313" key="1">
    <source>
        <dbReference type="EMBL" id="KAJ1191969.1"/>
    </source>
</evidence>
<name>A0AAV7UU85_PLEWA</name>